<comment type="caution">
    <text evidence="4">The sequence shown here is derived from an EMBL/GenBank/DDBJ whole genome shotgun (WGS) entry which is preliminary data.</text>
</comment>
<keyword evidence="5" id="KW-1185">Reference proteome</keyword>
<evidence type="ECO:0000313" key="5">
    <source>
        <dbReference type="Proteomes" id="UP000559809"/>
    </source>
</evidence>
<evidence type="ECO:0000256" key="2">
    <source>
        <dbReference type="PROSITE-ProRule" id="PRU01091"/>
    </source>
</evidence>
<proteinExistence type="predicted"/>
<dbReference type="InterPro" id="IPR016032">
    <property type="entry name" value="Sig_transdc_resp-reg_C-effctor"/>
</dbReference>
<organism evidence="4 5">
    <name type="scientific">Parapusillimonas granuli</name>
    <dbReference type="NCBI Taxonomy" id="380911"/>
    <lineage>
        <taxon>Bacteria</taxon>
        <taxon>Pseudomonadati</taxon>
        <taxon>Pseudomonadota</taxon>
        <taxon>Betaproteobacteria</taxon>
        <taxon>Burkholderiales</taxon>
        <taxon>Alcaligenaceae</taxon>
        <taxon>Parapusillimonas</taxon>
    </lineage>
</organism>
<feature type="DNA-binding region" description="OmpR/PhoB-type" evidence="2">
    <location>
        <begin position="136"/>
        <end position="242"/>
    </location>
</feature>
<name>A0A853FYK5_9BURK</name>
<dbReference type="AlphaFoldDB" id="A0A853FYK5"/>
<dbReference type="Proteomes" id="UP000559809">
    <property type="component" value="Unassembled WGS sequence"/>
</dbReference>
<evidence type="ECO:0000256" key="1">
    <source>
        <dbReference type="ARBA" id="ARBA00023125"/>
    </source>
</evidence>
<dbReference type="SUPFAM" id="SSF46894">
    <property type="entry name" value="C-terminal effector domain of the bipartite response regulators"/>
    <property type="match status" value="1"/>
</dbReference>
<dbReference type="RefSeq" id="WP_180157730.1">
    <property type="nucleotide sequence ID" value="NZ_JACCEM010000010.1"/>
</dbReference>
<dbReference type="Gene3D" id="1.10.10.10">
    <property type="entry name" value="Winged helix-like DNA-binding domain superfamily/Winged helix DNA-binding domain"/>
    <property type="match status" value="1"/>
</dbReference>
<evidence type="ECO:0000259" key="3">
    <source>
        <dbReference type="PROSITE" id="PS51755"/>
    </source>
</evidence>
<sequence length="254" mass="27398">MSQIPSIVMFSPAEGGSSPLDHEKRVAELRAFGLDVLECESAPALYAEVQQKLQQNAPVVVVLGGGHTENCAVATYLHAMHPSVGIAAMIDGLDDAPAIQLLQSGVDNMCLRSASTALMVAILCRLLGRVSRHEVGQILARAPSKGWSLQDQGWVLVSPDGIRIPLTTGERAFLAMLIGAPDMCATHEQLLEAVNSSYAHAEPAARPGRLGVLVSRLRRKFTQHDIEMPLKSVHNWGYMFTGQVLRTGPPDSYK</sequence>
<dbReference type="GO" id="GO:0003677">
    <property type="term" value="F:DNA binding"/>
    <property type="evidence" value="ECO:0007669"/>
    <property type="project" value="UniProtKB-UniRule"/>
</dbReference>
<accession>A0A853FYK5</accession>
<reference evidence="4 5" key="1">
    <citation type="submission" date="2020-07" db="EMBL/GenBank/DDBJ databases">
        <title>Taxonomic revisions and descriptions of new bacterial species based on genomic comparisons in the high-G+C-content subgroup of the family Alcaligenaceae.</title>
        <authorList>
            <person name="Szabo A."/>
            <person name="Felfoldi T."/>
        </authorList>
    </citation>
    <scope>NUCLEOTIDE SEQUENCE [LARGE SCALE GENOMIC DNA]</scope>
    <source>
        <strain evidence="4 5">LMG 24012</strain>
    </source>
</reference>
<feature type="domain" description="OmpR/PhoB-type" evidence="3">
    <location>
        <begin position="136"/>
        <end position="242"/>
    </location>
</feature>
<protein>
    <submittedName>
        <fullName evidence="4">Helix-turn-helix domain-containing protein</fullName>
    </submittedName>
</protein>
<dbReference type="SMART" id="SM00862">
    <property type="entry name" value="Trans_reg_C"/>
    <property type="match status" value="1"/>
</dbReference>
<evidence type="ECO:0000313" key="4">
    <source>
        <dbReference type="EMBL" id="NYT51135.1"/>
    </source>
</evidence>
<dbReference type="EMBL" id="JACCEM010000010">
    <property type="protein sequence ID" value="NYT51135.1"/>
    <property type="molecule type" value="Genomic_DNA"/>
</dbReference>
<dbReference type="GO" id="GO:0006355">
    <property type="term" value="P:regulation of DNA-templated transcription"/>
    <property type="evidence" value="ECO:0007669"/>
    <property type="project" value="InterPro"/>
</dbReference>
<dbReference type="GO" id="GO:0000160">
    <property type="term" value="P:phosphorelay signal transduction system"/>
    <property type="evidence" value="ECO:0007669"/>
    <property type="project" value="InterPro"/>
</dbReference>
<dbReference type="PROSITE" id="PS51755">
    <property type="entry name" value="OMPR_PHOB"/>
    <property type="match status" value="1"/>
</dbReference>
<dbReference type="InterPro" id="IPR001867">
    <property type="entry name" value="OmpR/PhoB-type_DNA-bd"/>
</dbReference>
<keyword evidence="1 2" id="KW-0238">DNA-binding</keyword>
<gene>
    <name evidence="4" type="ORF">H0A72_17615</name>
</gene>
<dbReference type="Pfam" id="PF00486">
    <property type="entry name" value="Trans_reg_C"/>
    <property type="match status" value="1"/>
</dbReference>
<dbReference type="InterPro" id="IPR036388">
    <property type="entry name" value="WH-like_DNA-bd_sf"/>
</dbReference>